<dbReference type="Proteomes" id="UP000055024">
    <property type="component" value="Unassembled WGS sequence"/>
</dbReference>
<gene>
    <name evidence="2" type="ORF">T11_1933</name>
</gene>
<dbReference type="AlphaFoldDB" id="A0A0V1GEB0"/>
<keyword evidence="3" id="KW-1185">Reference proteome</keyword>
<reference evidence="2 3" key="1">
    <citation type="submission" date="2015-01" db="EMBL/GenBank/DDBJ databases">
        <title>Evolution of Trichinella species and genotypes.</title>
        <authorList>
            <person name="Korhonen P.K."/>
            <person name="Edoardo P."/>
            <person name="Giuseppe L.R."/>
            <person name="Gasser R.B."/>
        </authorList>
    </citation>
    <scope>NUCLEOTIDE SEQUENCE [LARGE SCALE GENOMIC DNA]</scope>
    <source>
        <strain evidence="2">ISS1029</strain>
    </source>
</reference>
<sequence length="47" mass="5590">MGRTKFWWRGFRGEEAARGRKKPSRLIGRKPPWAEKMEGLRKLPQAH</sequence>
<feature type="compositionally biased region" description="Basic residues" evidence="1">
    <location>
        <begin position="19"/>
        <end position="28"/>
    </location>
</feature>
<accession>A0A0V1GEB0</accession>
<protein>
    <submittedName>
        <fullName evidence="2">Uncharacterized protein</fullName>
    </submittedName>
</protein>
<evidence type="ECO:0000313" key="2">
    <source>
        <dbReference type="EMBL" id="KRY96586.1"/>
    </source>
</evidence>
<proteinExistence type="predicted"/>
<dbReference type="EMBL" id="JYDP01002699">
    <property type="protein sequence ID" value="KRY96586.1"/>
    <property type="molecule type" value="Genomic_DNA"/>
</dbReference>
<evidence type="ECO:0000256" key="1">
    <source>
        <dbReference type="SAM" id="MobiDB-lite"/>
    </source>
</evidence>
<organism evidence="2 3">
    <name type="scientific">Trichinella zimbabwensis</name>
    <dbReference type="NCBI Taxonomy" id="268475"/>
    <lineage>
        <taxon>Eukaryota</taxon>
        <taxon>Metazoa</taxon>
        <taxon>Ecdysozoa</taxon>
        <taxon>Nematoda</taxon>
        <taxon>Enoplea</taxon>
        <taxon>Dorylaimia</taxon>
        <taxon>Trichinellida</taxon>
        <taxon>Trichinellidae</taxon>
        <taxon>Trichinella</taxon>
    </lineage>
</organism>
<feature type="region of interest" description="Disordered" evidence="1">
    <location>
        <begin position="18"/>
        <end position="47"/>
    </location>
</feature>
<name>A0A0V1GEB0_9BILA</name>
<feature type="compositionally biased region" description="Basic and acidic residues" evidence="1">
    <location>
        <begin position="32"/>
        <end position="41"/>
    </location>
</feature>
<comment type="caution">
    <text evidence="2">The sequence shown here is derived from an EMBL/GenBank/DDBJ whole genome shotgun (WGS) entry which is preliminary data.</text>
</comment>
<evidence type="ECO:0000313" key="3">
    <source>
        <dbReference type="Proteomes" id="UP000055024"/>
    </source>
</evidence>